<evidence type="ECO:0000256" key="1">
    <source>
        <dbReference type="ARBA" id="ARBA00001947"/>
    </source>
</evidence>
<dbReference type="Gene3D" id="3.10.200.10">
    <property type="entry name" value="Alpha carbonic anhydrase"/>
    <property type="match status" value="1"/>
</dbReference>
<keyword evidence="11" id="KW-1133">Transmembrane helix</keyword>
<protein>
    <recommendedName>
        <fullName evidence="4 9">Carbonic anhydrase</fullName>
        <ecNumber evidence="4 9">4.2.1.1</ecNumber>
    </recommendedName>
</protein>
<evidence type="ECO:0000259" key="12">
    <source>
        <dbReference type="PROSITE" id="PS51144"/>
    </source>
</evidence>
<evidence type="ECO:0000256" key="9">
    <source>
        <dbReference type="RuleBase" id="RU367011"/>
    </source>
</evidence>
<reference evidence="14" key="2">
    <citation type="submission" date="2009-11" db="EMBL/GenBank/DDBJ databases">
        <title>The Genome Sequence of Allomyces macrogynus strain ATCC 38327.</title>
        <authorList>
            <consortium name="The Broad Institute Genome Sequencing Platform"/>
            <person name="Russ C."/>
            <person name="Cuomo C."/>
            <person name="Shea T."/>
            <person name="Young S.K."/>
            <person name="Zeng Q."/>
            <person name="Koehrsen M."/>
            <person name="Haas B."/>
            <person name="Borodovsky M."/>
            <person name="Guigo R."/>
            <person name="Alvarado L."/>
            <person name="Berlin A."/>
            <person name="Borenstein D."/>
            <person name="Chen Z."/>
            <person name="Engels R."/>
            <person name="Freedman E."/>
            <person name="Gellesch M."/>
            <person name="Goldberg J."/>
            <person name="Griggs A."/>
            <person name="Gujja S."/>
            <person name="Heiman D."/>
            <person name="Hepburn T."/>
            <person name="Howarth C."/>
            <person name="Jen D."/>
            <person name="Larson L."/>
            <person name="Lewis B."/>
            <person name="Mehta T."/>
            <person name="Park D."/>
            <person name="Pearson M."/>
            <person name="Roberts A."/>
            <person name="Saif S."/>
            <person name="Shenoy N."/>
            <person name="Sisk P."/>
            <person name="Stolte C."/>
            <person name="Sykes S."/>
            <person name="Walk T."/>
            <person name="White J."/>
            <person name="Yandava C."/>
            <person name="Burger G."/>
            <person name="Gray M.W."/>
            <person name="Holland P.W.H."/>
            <person name="King N."/>
            <person name="Lang F.B.F."/>
            <person name="Roger A.J."/>
            <person name="Ruiz-Trillo I."/>
            <person name="Lander E."/>
            <person name="Nusbaum C."/>
        </authorList>
    </citation>
    <scope>NUCLEOTIDE SEQUENCE [LARGE SCALE GENOMIC DNA]</scope>
    <source>
        <strain evidence="14">ATCC 38327</strain>
    </source>
</reference>
<dbReference type="eggNOG" id="KOG0382">
    <property type="taxonomic scope" value="Eukaryota"/>
</dbReference>
<feature type="domain" description="Alpha-carbonic anhydrase" evidence="12">
    <location>
        <begin position="107"/>
        <end position="367"/>
    </location>
</feature>
<dbReference type="Proteomes" id="UP000054350">
    <property type="component" value="Unassembled WGS sequence"/>
</dbReference>
<organism evidence="13 14">
    <name type="scientific">Allomyces macrogynus (strain ATCC 38327)</name>
    <name type="common">Allomyces javanicus var. macrogynus</name>
    <dbReference type="NCBI Taxonomy" id="578462"/>
    <lineage>
        <taxon>Eukaryota</taxon>
        <taxon>Fungi</taxon>
        <taxon>Fungi incertae sedis</taxon>
        <taxon>Blastocladiomycota</taxon>
        <taxon>Blastocladiomycetes</taxon>
        <taxon>Blastocladiales</taxon>
        <taxon>Blastocladiaceae</taxon>
        <taxon>Allomyces</taxon>
    </lineage>
</organism>
<evidence type="ECO:0000256" key="5">
    <source>
        <dbReference type="ARBA" id="ARBA00022723"/>
    </source>
</evidence>
<dbReference type="PANTHER" id="PTHR18952:SF265">
    <property type="entry name" value="CARBONIC ANHYDRASE"/>
    <property type="match status" value="1"/>
</dbReference>
<keyword evidence="11" id="KW-0812">Transmembrane</keyword>
<evidence type="ECO:0000256" key="8">
    <source>
        <dbReference type="ARBA" id="ARBA00048348"/>
    </source>
</evidence>
<dbReference type="VEuPathDB" id="FungiDB:AMAG_06767"/>
<dbReference type="CDD" id="cd03124">
    <property type="entry name" value="alpha_CA_prokaryotic_like"/>
    <property type="match status" value="1"/>
</dbReference>
<dbReference type="Pfam" id="PF00194">
    <property type="entry name" value="Carb_anhydrase"/>
    <property type="match status" value="1"/>
</dbReference>
<dbReference type="PROSITE" id="PS00162">
    <property type="entry name" value="ALPHA_CA_1"/>
    <property type="match status" value="1"/>
</dbReference>
<evidence type="ECO:0000256" key="7">
    <source>
        <dbReference type="ARBA" id="ARBA00023239"/>
    </source>
</evidence>
<dbReference type="InterPro" id="IPR036398">
    <property type="entry name" value="CA_dom_sf"/>
</dbReference>
<evidence type="ECO:0000256" key="11">
    <source>
        <dbReference type="SAM" id="Phobius"/>
    </source>
</evidence>
<keyword evidence="11" id="KW-0472">Membrane</keyword>
<dbReference type="SUPFAM" id="SSF51069">
    <property type="entry name" value="Carbonic anhydrase"/>
    <property type="match status" value="1"/>
</dbReference>
<dbReference type="EMBL" id="GG745337">
    <property type="protein sequence ID" value="KNE61006.1"/>
    <property type="molecule type" value="Genomic_DNA"/>
</dbReference>
<dbReference type="SMART" id="SM01057">
    <property type="entry name" value="Carb_anhydrase"/>
    <property type="match status" value="1"/>
</dbReference>
<dbReference type="InterPro" id="IPR001148">
    <property type="entry name" value="CA_dom"/>
</dbReference>
<keyword evidence="6 9" id="KW-0862">Zinc</keyword>
<evidence type="ECO:0000256" key="6">
    <source>
        <dbReference type="ARBA" id="ARBA00022833"/>
    </source>
</evidence>
<dbReference type="GO" id="GO:0008270">
    <property type="term" value="F:zinc ion binding"/>
    <property type="evidence" value="ECO:0007669"/>
    <property type="project" value="UniProtKB-UniRule"/>
</dbReference>
<evidence type="ECO:0000256" key="2">
    <source>
        <dbReference type="ARBA" id="ARBA00002904"/>
    </source>
</evidence>
<keyword evidence="5 9" id="KW-0479">Metal-binding</keyword>
<dbReference type="EC" id="4.2.1.1" evidence="4 9"/>
<feature type="compositionally biased region" description="Basic and acidic residues" evidence="10">
    <location>
        <begin position="352"/>
        <end position="363"/>
    </location>
</feature>
<dbReference type="GO" id="GO:0004089">
    <property type="term" value="F:carbonate dehydratase activity"/>
    <property type="evidence" value="ECO:0007669"/>
    <property type="project" value="UniProtKB-UniRule"/>
</dbReference>
<reference evidence="13 14" key="1">
    <citation type="submission" date="2009-11" db="EMBL/GenBank/DDBJ databases">
        <title>Annotation of Allomyces macrogynus ATCC 38327.</title>
        <authorList>
            <consortium name="The Broad Institute Genome Sequencing Platform"/>
            <person name="Russ C."/>
            <person name="Cuomo C."/>
            <person name="Burger G."/>
            <person name="Gray M.W."/>
            <person name="Holland P.W.H."/>
            <person name="King N."/>
            <person name="Lang F.B.F."/>
            <person name="Roger A.J."/>
            <person name="Ruiz-Trillo I."/>
            <person name="Young S.K."/>
            <person name="Zeng Q."/>
            <person name="Gargeya S."/>
            <person name="Fitzgerald M."/>
            <person name="Haas B."/>
            <person name="Abouelleil A."/>
            <person name="Alvarado L."/>
            <person name="Arachchi H.M."/>
            <person name="Berlin A."/>
            <person name="Chapman S.B."/>
            <person name="Gearin G."/>
            <person name="Goldberg J."/>
            <person name="Griggs A."/>
            <person name="Gujja S."/>
            <person name="Hansen M."/>
            <person name="Heiman D."/>
            <person name="Howarth C."/>
            <person name="Larimer J."/>
            <person name="Lui A."/>
            <person name="MacDonald P.J.P."/>
            <person name="McCowen C."/>
            <person name="Montmayeur A."/>
            <person name="Murphy C."/>
            <person name="Neiman D."/>
            <person name="Pearson M."/>
            <person name="Priest M."/>
            <person name="Roberts A."/>
            <person name="Saif S."/>
            <person name="Shea T."/>
            <person name="Sisk P."/>
            <person name="Stolte C."/>
            <person name="Sykes S."/>
            <person name="Wortman J."/>
            <person name="Nusbaum C."/>
            <person name="Birren B."/>
        </authorList>
    </citation>
    <scope>NUCLEOTIDE SEQUENCE [LARGE SCALE GENOMIC DNA]</scope>
    <source>
        <strain evidence="13 14">ATCC 38327</strain>
    </source>
</reference>
<dbReference type="InterPro" id="IPR023561">
    <property type="entry name" value="Carbonic_anhydrase_a-class"/>
</dbReference>
<dbReference type="InterPro" id="IPR041891">
    <property type="entry name" value="Alpha_CA_prokaryot-like"/>
</dbReference>
<evidence type="ECO:0000256" key="4">
    <source>
        <dbReference type="ARBA" id="ARBA00012925"/>
    </source>
</evidence>
<name>A0A0L0SEU3_ALLM3</name>
<comment type="function">
    <text evidence="2 9">Reversible hydration of carbon dioxide.</text>
</comment>
<sequence length="386" mass="40956">MCATPARATTITCALVDARVQLLSLPLPALFNTVKLATGLANFRPSFVCDLSVFCTPTTAPHRTMPRMPHPALALAAAVAALMALVIPTAVAAPVPAPAAAPPIDPNSWGYNARLGPGHWADLRSDFRACRDGQYQSPINLHANDVIDPAYNGRRFPDWSMPPFVAGSMAVKNLVHTVEYAAEGETAANTTATHHDEPSRGLHIGGTALDFKQFHFHTPSEHRINGVHYAGELHMVHKSADGKRAAVVGFLIDVVDQAENPVFAQLLAHLPTNSSAPAVHVEGGMLDTAPFVNAAKGHFFTYSGSLTTPPCTEGVTWLIPASPLKMSVKQLKALQQVIGFSARPTQYNKGVADARKTKDHEDVAPAGAEGGDATATYGKLEVPTGH</sequence>
<evidence type="ECO:0000256" key="3">
    <source>
        <dbReference type="ARBA" id="ARBA00010718"/>
    </source>
</evidence>
<keyword evidence="7 9" id="KW-0456">Lyase</keyword>
<dbReference type="PANTHER" id="PTHR18952">
    <property type="entry name" value="CARBONIC ANHYDRASE"/>
    <property type="match status" value="1"/>
</dbReference>
<dbReference type="PROSITE" id="PS51144">
    <property type="entry name" value="ALPHA_CA_2"/>
    <property type="match status" value="1"/>
</dbReference>
<evidence type="ECO:0000256" key="10">
    <source>
        <dbReference type="SAM" id="MobiDB-lite"/>
    </source>
</evidence>
<comment type="catalytic activity">
    <reaction evidence="8 9">
        <text>hydrogencarbonate + H(+) = CO2 + H2O</text>
        <dbReference type="Rhea" id="RHEA:10748"/>
        <dbReference type="ChEBI" id="CHEBI:15377"/>
        <dbReference type="ChEBI" id="CHEBI:15378"/>
        <dbReference type="ChEBI" id="CHEBI:16526"/>
        <dbReference type="ChEBI" id="CHEBI:17544"/>
        <dbReference type="EC" id="4.2.1.1"/>
    </reaction>
</comment>
<evidence type="ECO:0000313" key="14">
    <source>
        <dbReference type="Proteomes" id="UP000054350"/>
    </source>
</evidence>
<feature type="transmembrane region" description="Helical" evidence="11">
    <location>
        <begin position="72"/>
        <end position="93"/>
    </location>
</feature>
<dbReference type="STRING" id="578462.A0A0L0SEU3"/>
<evidence type="ECO:0000313" key="13">
    <source>
        <dbReference type="EMBL" id="KNE61006.1"/>
    </source>
</evidence>
<keyword evidence="14" id="KW-1185">Reference proteome</keyword>
<gene>
    <name evidence="13" type="ORF">AMAG_06767</name>
</gene>
<accession>A0A0L0SEU3</accession>
<dbReference type="InterPro" id="IPR018338">
    <property type="entry name" value="Carbonic_anhydrase_a-class_CS"/>
</dbReference>
<dbReference type="AlphaFoldDB" id="A0A0L0SEU3"/>
<feature type="region of interest" description="Disordered" evidence="10">
    <location>
        <begin position="350"/>
        <end position="386"/>
    </location>
</feature>
<proteinExistence type="inferred from homology"/>
<comment type="similarity">
    <text evidence="3 9">Belongs to the alpha-carbonic anhydrase family.</text>
</comment>
<comment type="cofactor">
    <cofactor evidence="1 9">
        <name>Zn(2+)</name>
        <dbReference type="ChEBI" id="CHEBI:29105"/>
    </cofactor>
</comment>
<dbReference type="OrthoDB" id="429145at2759"/>